<dbReference type="Pfam" id="PF17899">
    <property type="entry name" value="Peptidase_M61_N"/>
    <property type="match status" value="1"/>
</dbReference>
<dbReference type="RefSeq" id="WP_259960384.1">
    <property type="nucleotide sequence ID" value="NZ_JAOAMV010000001.1"/>
</dbReference>
<dbReference type="Proteomes" id="UP001142648">
    <property type="component" value="Unassembled WGS sequence"/>
</dbReference>
<dbReference type="InterPro" id="IPR007963">
    <property type="entry name" value="Peptidase_M61_catalytic"/>
</dbReference>
<name>A0A9X3A893_9SPHN</name>
<dbReference type="Gene3D" id="1.10.390.10">
    <property type="entry name" value="Neutral Protease Domain 2"/>
    <property type="match status" value="1"/>
</dbReference>
<gene>
    <name evidence="4" type="ORF">N0B51_01305</name>
</gene>
<dbReference type="AlphaFoldDB" id="A0A9X3A893"/>
<proteinExistence type="predicted"/>
<evidence type="ECO:0000259" key="2">
    <source>
        <dbReference type="Pfam" id="PF05299"/>
    </source>
</evidence>
<keyword evidence="5" id="KW-1185">Reference proteome</keyword>
<feature type="signal peptide" evidence="1">
    <location>
        <begin position="1"/>
        <end position="21"/>
    </location>
</feature>
<dbReference type="InterPro" id="IPR024191">
    <property type="entry name" value="Peptidase_M61"/>
</dbReference>
<evidence type="ECO:0000313" key="4">
    <source>
        <dbReference type="EMBL" id="MCT2557610.1"/>
    </source>
</evidence>
<protein>
    <submittedName>
        <fullName evidence="4">Peptidase M61</fullName>
    </submittedName>
</protein>
<feature type="chain" id="PRO_5040781267" evidence="1">
    <location>
        <begin position="22"/>
        <end position="649"/>
    </location>
</feature>
<dbReference type="InterPro" id="IPR036034">
    <property type="entry name" value="PDZ_sf"/>
</dbReference>
<dbReference type="Gene3D" id="2.60.40.3650">
    <property type="match status" value="1"/>
</dbReference>
<evidence type="ECO:0000256" key="1">
    <source>
        <dbReference type="SAM" id="SignalP"/>
    </source>
</evidence>
<reference evidence="4" key="1">
    <citation type="submission" date="2022-09" db="EMBL/GenBank/DDBJ databases">
        <title>The genome sequence of Tsuneonella sp. YG55.</title>
        <authorList>
            <person name="Liu Y."/>
        </authorList>
    </citation>
    <scope>NUCLEOTIDE SEQUENCE</scope>
    <source>
        <strain evidence="4">YG55</strain>
    </source>
</reference>
<dbReference type="InterPro" id="IPR027268">
    <property type="entry name" value="Peptidase_M4/M1_CTD_sf"/>
</dbReference>
<evidence type="ECO:0000313" key="5">
    <source>
        <dbReference type="Proteomes" id="UP001142648"/>
    </source>
</evidence>
<dbReference type="Gene3D" id="2.30.42.10">
    <property type="match status" value="1"/>
</dbReference>
<evidence type="ECO:0000259" key="3">
    <source>
        <dbReference type="Pfam" id="PF17899"/>
    </source>
</evidence>
<accession>A0A9X3A893</accession>
<dbReference type="PIRSF" id="PIRSF016493">
    <property type="entry name" value="Glycyl_aminpptds"/>
    <property type="match status" value="1"/>
</dbReference>
<sequence>MKSAFAVAPLALLLLSAPGLAQAEKSAPLAVELQDQTPAPADTAWPGGTIELSIDASDTRRGLYRVTQTIPLAPETETVTLLYPEWLPGNHAPRGPIALLSDIRFLADGKPVAWKRDPLDVYAFKVSVPRGTRNLVARFVHTSPLASSEGRITMTQEMLNLQWEKMSLYPAGHYTRRIAVKPTVRFPAGWTAYTALDGKTVAGDTVTWATTDYETLVDSPIFAGAHAKSWDIGQDVRLNVVADKPAQLALAPQNLQQFRNLVTEADALFGARHFDHYDFLLALTERMGGIGLEHHRSSENQYEPTSFTNWDAMDWDHNVVAHELVHSWNGKFRRPADLWTPDYRTPMQGSLLWLYEGQTQFWGWVLAARSGLQNKDTILGTIARSAAYYAEGQPGRAWRDVGDTTNDPIMAARKPHPYPSLERSEDYYTEGALTWLEADQIIRQGTGGARGLDDFARAFFGTPEGSHDGDWGQLTYTFDDIVASLNEVYPYDWADFLATRLLTPGQPAPLKGIELAGYRLVWRDTPNPFDRGRMDNSKSLDLTYSLGMAIDKDGDVTSALWDGPAFDAGIVKGAKIVAVNGEAYSPDTLKAAIAAATGTKEPIALLVKRGTTYATVPIDYHGGLRWPWLVATGTGEQPLDRLLAPRAPR</sequence>
<feature type="domain" description="Peptidase M61 catalytic" evidence="2">
    <location>
        <begin position="318"/>
        <end position="433"/>
    </location>
</feature>
<dbReference type="InterPro" id="IPR040756">
    <property type="entry name" value="Peptidase_M61_N"/>
</dbReference>
<dbReference type="SUPFAM" id="SSF50156">
    <property type="entry name" value="PDZ domain-like"/>
    <property type="match status" value="1"/>
</dbReference>
<dbReference type="SUPFAM" id="SSF55486">
    <property type="entry name" value="Metalloproteases ('zincins'), catalytic domain"/>
    <property type="match status" value="1"/>
</dbReference>
<feature type="domain" description="Peptidase M61 N-terminal" evidence="3">
    <location>
        <begin position="52"/>
        <end position="225"/>
    </location>
</feature>
<comment type="caution">
    <text evidence="4">The sequence shown here is derived from an EMBL/GenBank/DDBJ whole genome shotgun (WGS) entry which is preliminary data.</text>
</comment>
<organism evidence="4 5">
    <name type="scientific">Tsuneonella litorea</name>
    <dbReference type="NCBI Taxonomy" id="2976475"/>
    <lineage>
        <taxon>Bacteria</taxon>
        <taxon>Pseudomonadati</taxon>
        <taxon>Pseudomonadota</taxon>
        <taxon>Alphaproteobacteria</taxon>
        <taxon>Sphingomonadales</taxon>
        <taxon>Erythrobacteraceae</taxon>
        <taxon>Tsuneonella</taxon>
    </lineage>
</organism>
<dbReference type="Pfam" id="PF05299">
    <property type="entry name" value="Peptidase_M61"/>
    <property type="match status" value="1"/>
</dbReference>
<keyword evidence="1" id="KW-0732">Signal</keyword>
<dbReference type="EMBL" id="JAOAMV010000001">
    <property type="protein sequence ID" value="MCT2557610.1"/>
    <property type="molecule type" value="Genomic_DNA"/>
</dbReference>